<feature type="compositionally biased region" description="Basic and acidic residues" evidence="5">
    <location>
        <begin position="415"/>
        <end position="441"/>
    </location>
</feature>
<dbReference type="AlphaFoldDB" id="A0A8H7TLF8"/>
<evidence type="ECO:0000256" key="5">
    <source>
        <dbReference type="SAM" id="MobiDB-lite"/>
    </source>
</evidence>
<evidence type="ECO:0000256" key="1">
    <source>
        <dbReference type="ARBA" id="ARBA00011353"/>
    </source>
</evidence>
<feature type="domain" description="Chromo" evidence="6">
    <location>
        <begin position="264"/>
        <end position="335"/>
    </location>
</feature>
<evidence type="ECO:0000256" key="3">
    <source>
        <dbReference type="ARBA" id="ARBA00022840"/>
    </source>
</evidence>
<dbReference type="GO" id="GO:0003682">
    <property type="term" value="F:chromatin binding"/>
    <property type="evidence" value="ECO:0007669"/>
    <property type="project" value="TreeGrafter"/>
</dbReference>
<feature type="compositionally biased region" description="Basic and acidic residues" evidence="5">
    <location>
        <begin position="211"/>
        <end position="225"/>
    </location>
</feature>
<dbReference type="GO" id="GO:0003677">
    <property type="term" value="F:DNA binding"/>
    <property type="evidence" value="ECO:0007669"/>
    <property type="project" value="TreeGrafter"/>
</dbReference>
<dbReference type="Proteomes" id="UP000616885">
    <property type="component" value="Unassembled WGS sequence"/>
</dbReference>
<evidence type="ECO:0000313" key="7">
    <source>
        <dbReference type="EMBL" id="KAF9751896.1"/>
    </source>
</evidence>
<dbReference type="EMBL" id="JADCTT010000005">
    <property type="protein sequence ID" value="KAF9751896.1"/>
    <property type="molecule type" value="Genomic_DNA"/>
</dbReference>
<dbReference type="CDD" id="cd18659">
    <property type="entry name" value="CD2_tandem"/>
    <property type="match status" value="1"/>
</dbReference>
<evidence type="ECO:0000256" key="4">
    <source>
        <dbReference type="ARBA" id="ARBA00023242"/>
    </source>
</evidence>
<feature type="region of interest" description="Disordered" evidence="5">
    <location>
        <begin position="1"/>
        <end position="225"/>
    </location>
</feature>
<feature type="region of interest" description="Disordered" evidence="5">
    <location>
        <begin position="415"/>
        <end position="453"/>
    </location>
</feature>
<protein>
    <recommendedName>
        <fullName evidence="6">Chromo domain-containing protein</fullName>
    </recommendedName>
</protein>
<dbReference type="CDD" id="cd18660">
    <property type="entry name" value="CD1_tandem"/>
    <property type="match status" value="1"/>
</dbReference>
<accession>A0A8H7TLF8</accession>
<dbReference type="InterPro" id="IPR000953">
    <property type="entry name" value="Chromo/chromo_shadow_dom"/>
</dbReference>
<feature type="domain" description="Chromo" evidence="6">
    <location>
        <begin position="363"/>
        <end position="423"/>
    </location>
</feature>
<dbReference type="GO" id="GO:0016887">
    <property type="term" value="F:ATP hydrolysis activity"/>
    <property type="evidence" value="ECO:0007669"/>
    <property type="project" value="TreeGrafter"/>
</dbReference>
<organism evidence="7 8">
    <name type="scientific">Bionectria ochroleuca</name>
    <name type="common">Gliocladium roseum</name>
    <dbReference type="NCBI Taxonomy" id="29856"/>
    <lineage>
        <taxon>Eukaryota</taxon>
        <taxon>Fungi</taxon>
        <taxon>Dikarya</taxon>
        <taxon>Ascomycota</taxon>
        <taxon>Pezizomycotina</taxon>
        <taxon>Sordariomycetes</taxon>
        <taxon>Hypocreomycetidae</taxon>
        <taxon>Hypocreales</taxon>
        <taxon>Bionectriaceae</taxon>
        <taxon>Clonostachys</taxon>
    </lineage>
</organism>
<dbReference type="PROSITE" id="PS50013">
    <property type="entry name" value="CHROMO_2"/>
    <property type="match status" value="2"/>
</dbReference>
<feature type="compositionally biased region" description="Basic and acidic residues" evidence="5">
    <location>
        <begin position="97"/>
        <end position="107"/>
    </location>
</feature>
<evidence type="ECO:0000256" key="2">
    <source>
        <dbReference type="ARBA" id="ARBA00022741"/>
    </source>
</evidence>
<feature type="compositionally biased region" description="Polar residues" evidence="5">
    <location>
        <begin position="43"/>
        <end position="56"/>
    </location>
</feature>
<dbReference type="GO" id="GO:0034728">
    <property type="term" value="P:nucleosome organization"/>
    <property type="evidence" value="ECO:0007669"/>
    <property type="project" value="TreeGrafter"/>
</dbReference>
<dbReference type="GO" id="GO:0000785">
    <property type="term" value="C:chromatin"/>
    <property type="evidence" value="ECO:0007669"/>
    <property type="project" value="TreeGrafter"/>
</dbReference>
<feature type="compositionally biased region" description="Polar residues" evidence="5">
    <location>
        <begin position="141"/>
        <end position="152"/>
    </location>
</feature>
<dbReference type="GO" id="GO:0140658">
    <property type="term" value="F:ATP-dependent chromatin remodeler activity"/>
    <property type="evidence" value="ECO:0007669"/>
    <property type="project" value="TreeGrafter"/>
</dbReference>
<name>A0A8H7TLF8_BIOOC</name>
<gene>
    <name evidence="7" type="ORF">IM811_013690</name>
</gene>
<dbReference type="Pfam" id="PF00385">
    <property type="entry name" value="Chromo"/>
    <property type="match status" value="1"/>
</dbReference>
<reference evidence="7" key="1">
    <citation type="submission" date="2020-10" db="EMBL/GenBank/DDBJ databases">
        <title>High-Quality Genome Resource of Clonostachys rosea strain S41 by Oxford Nanopore Long-Read Sequencing.</title>
        <authorList>
            <person name="Wang H."/>
        </authorList>
    </citation>
    <scope>NUCLEOTIDE SEQUENCE</scope>
    <source>
        <strain evidence="7">S41</strain>
    </source>
</reference>
<dbReference type="GO" id="GO:0042393">
    <property type="term" value="F:histone binding"/>
    <property type="evidence" value="ECO:0007669"/>
    <property type="project" value="TreeGrafter"/>
</dbReference>
<keyword evidence="2" id="KW-0547">Nucleotide-binding</keyword>
<dbReference type="PANTHER" id="PTHR45623:SF14">
    <property type="entry name" value="CHROMODOMAIN-HELICASE-DNA-BINDING PROTEIN 1"/>
    <property type="match status" value="1"/>
</dbReference>
<dbReference type="GO" id="GO:0005524">
    <property type="term" value="F:ATP binding"/>
    <property type="evidence" value="ECO:0007669"/>
    <property type="project" value="UniProtKB-KW"/>
</dbReference>
<comment type="subunit">
    <text evidence="1">Component of the NuA4 histone acetyltransferase complex.</text>
</comment>
<dbReference type="Gene3D" id="2.40.50.40">
    <property type="match status" value="2"/>
</dbReference>
<comment type="caution">
    <text evidence="7">The sequence shown here is derived from an EMBL/GenBank/DDBJ whole genome shotgun (WGS) entry which is preliminary data.</text>
</comment>
<dbReference type="InterPro" id="IPR016197">
    <property type="entry name" value="Chromo-like_dom_sf"/>
</dbReference>
<dbReference type="PANTHER" id="PTHR45623">
    <property type="entry name" value="CHROMODOMAIN-HELICASE-DNA-BINDING PROTEIN 3-RELATED-RELATED"/>
    <property type="match status" value="1"/>
</dbReference>
<feature type="compositionally biased region" description="Polar residues" evidence="5">
    <location>
        <begin position="68"/>
        <end position="81"/>
    </location>
</feature>
<feature type="compositionally biased region" description="Basic and acidic residues" evidence="5">
    <location>
        <begin position="26"/>
        <end position="42"/>
    </location>
</feature>
<dbReference type="SUPFAM" id="SSF54160">
    <property type="entry name" value="Chromo domain-like"/>
    <property type="match status" value="2"/>
</dbReference>
<proteinExistence type="predicted"/>
<dbReference type="SMART" id="SM00298">
    <property type="entry name" value="CHROMO"/>
    <property type="match status" value="2"/>
</dbReference>
<keyword evidence="4" id="KW-0539">Nucleus</keyword>
<sequence length="453" mass="52199">MSTLIEGGPVNGHLSPEHTIAIQTRNVRDRSESDASDTRPESASENGHGASPTSSDDALDATHIINGDQYSQDSDGQTPDNASDDADFDMQDSPVSHPEDAVEEHSSSSDSSRALKRRATAREDDFIQANPQLYGLRRSQRPQQPRKTLASDNSEEDVVPANRRASKRRRVDNSRPSSIRPTPSHQPSTDESESDSDNYGGARAKRSQKKARLERESQPNLVEKRWSNRRTAQRVTYEESDFEVEEEDDMAPEDFTADYVDESPYIEKVVKHQTKDHIQLSYDLNRNDFLYFIKWQGRSHLHDSWNSLDSLRDMRGFRKVENYYRKVVEQELDMRFGDEVPLEMREQFFLDRERDEEALEDFTKAERVVAVRDGEDETEYYVKWKGLTYEECTWEKASDISPAFQDKIDQFLDRSSRSWQSNRKESNKDTRSRMVKLDKQPDYIQGVSCGPSS</sequence>
<dbReference type="GO" id="GO:0005634">
    <property type="term" value="C:nucleus"/>
    <property type="evidence" value="ECO:0007669"/>
    <property type="project" value="TreeGrafter"/>
</dbReference>
<keyword evidence="3" id="KW-0067">ATP-binding</keyword>
<dbReference type="InterPro" id="IPR023780">
    <property type="entry name" value="Chromo_domain"/>
</dbReference>
<evidence type="ECO:0000259" key="6">
    <source>
        <dbReference type="PROSITE" id="PS50013"/>
    </source>
</evidence>
<feature type="compositionally biased region" description="Polar residues" evidence="5">
    <location>
        <begin position="174"/>
        <end position="189"/>
    </location>
</feature>
<evidence type="ECO:0000313" key="8">
    <source>
        <dbReference type="Proteomes" id="UP000616885"/>
    </source>
</evidence>